<evidence type="ECO:0000313" key="4">
    <source>
        <dbReference type="RefSeq" id="XP_013397827.1"/>
    </source>
</evidence>
<feature type="compositionally biased region" description="Polar residues" evidence="1">
    <location>
        <begin position="136"/>
        <end position="155"/>
    </location>
</feature>
<sequence>MMMSDNKYDTEIPMEPLEETGEAGEEAAAAEALLVGSDKHQNDVTAENGAETSTASQQRRAKKKTKADSSYADSDSQDMSELFTKKEVLFCILGGITLVVGLIMIIVSTWQLRAGCHCTCNVEDPFQEEHALLHAQNTKQSNASQSNTAPSTIKPNYSRLAGDQIQTTNQPVTNESKTTTIIPIDNKNEKTKTDDIVSTTTTPLIVTKANQTDVETEETSSGDEQDQPVTEIPSENTTNQILDESTS</sequence>
<keyword evidence="2" id="KW-0472">Membrane</keyword>
<dbReference type="KEGG" id="lak:106164457"/>
<dbReference type="InParanoid" id="A0A1S3IHY5"/>
<feature type="region of interest" description="Disordered" evidence="1">
    <location>
        <begin position="136"/>
        <end position="186"/>
    </location>
</feature>
<dbReference type="RefSeq" id="XP_013397827.1">
    <property type="nucleotide sequence ID" value="XM_013542373.1"/>
</dbReference>
<feature type="compositionally biased region" description="Polar residues" evidence="1">
    <location>
        <begin position="164"/>
        <end position="181"/>
    </location>
</feature>
<name>A0A1S3IHY5_LINAN</name>
<organism evidence="3 4">
    <name type="scientific">Lingula anatina</name>
    <name type="common">Brachiopod</name>
    <name type="synonym">Lingula unguis</name>
    <dbReference type="NCBI Taxonomy" id="7574"/>
    <lineage>
        <taxon>Eukaryota</taxon>
        <taxon>Metazoa</taxon>
        <taxon>Spiralia</taxon>
        <taxon>Lophotrochozoa</taxon>
        <taxon>Brachiopoda</taxon>
        <taxon>Linguliformea</taxon>
        <taxon>Lingulata</taxon>
        <taxon>Lingulida</taxon>
        <taxon>Linguloidea</taxon>
        <taxon>Lingulidae</taxon>
        <taxon>Lingula</taxon>
    </lineage>
</organism>
<gene>
    <name evidence="4" type="primary">LOC106164457</name>
</gene>
<dbReference type="Proteomes" id="UP000085678">
    <property type="component" value="Unplaced"/>
</dbReference>
<dbReference type="GeneID" id="106164457"/>
<keyword evidence="2" id="KW-1133">Transmembrane helix</keyword>
<keyword evidence="2" id="KW-0812">Transmembrane</keyword>
<feature type="transmembrane region" description="Helical" evidence="2">
    <location>
        <begin position="88"/>
        <end position="110"/>
    </location>
</feature>
<feature type="compositionally biased region" description="Acidic residues" evidence="1">
    <location>
        <begin position="16"/>
        <end position="25"/>
    </location>
</feature>
<feature type="region of interest" description="Disordered" evidence="1">
    <location>
        <begin position="1"/>
        <end position="78"/>
    </location>
</feature>
<accession>A0A1S3IHY5</accession>
<feature type="region of interest" description="Disordered" evidence="1">
    <location>
        <begin position="207"/>
        <end position="247"/>
    </location>
</feature>
<proteinExistence type="predicted"/>
<feature type="compositionally biased region" description="Acidic residues" evidence="1">
    <location>
        <begin position="214"/>
        <end position="226"/>
    </location>
</feature>
<feature type="compositionally biased region" description="Polar residues" evidence="1">
    <location>
        <begin position="233"/>
        <end position="247"/>
    </location>
</feature>
<evidence type="ECO:0000256" key="1">
    <source>
        <dbReference type="SAM" id="MobiDB-lite"/>
    </source>
</evidence>
<keyword evidence="3" id="KW-1185">Reference proteome</keyword>
<protein>
    <submittedName>
        <fullName evidence="4">Uncharacterized protein LOC106164457</fullName>
    </submittedName>
</protein>
<evidence type="ECO:0000313" key="3">
    <source>
        <dbReference type="Proteomes" id="UP000085678"/>
    </source>
</evidence>
<feature type="compositionally biased region" description="Basic and acidic residues" evidence="1">
    <location>
        <begin position="1"/>
        <end position="10"/>
    </location>
</feature>
<dbReference type="AlphaFoldDB" id="A0A1S3IHY5"/>
<reference evidence="4" key="1">
    <citation type="submission" date="2025-08" db="UniProtKB">
        <authorList>
            <consortium name="RefSeq"/>
        </authorList>
    </citation>
    <scope>IDENTIFICATION</scope>
    <source>
        <tissue evidence="4">Gonads</tissue>
    </source>
</reference>
<evidence type="ECO:0000256" key="2">
    <source>
        <dbReference type="SAM" id="Phobius"/>
    </source>
</evidence>